<dbReference type="InterPro" id="IPR004341">
    <property type="entry name" value="CAT_RNA-bd_dom"/>
</dbReference>
<dbReference type="RefSeq" id="WP_188157243.1">
    <property type="nucleotide sequence ID" value="NZ_CP061280.1"/>
</dbReference>
<dbReference type="GO" id="GO:0003723">
    <property type="term" value="F:RNA binding"/>
    <property type="evidence" value="ECO:0007669"/>
    <property type="project" value="InterPro"/>
</dbReference>
<dbReference type="Gene3D" id="2.30.24.10">
    <property type="entry name" value="CAT RNA-binding domain"/>
    <property type="match status" value="1"/>
</dbReference>
<organism evidence="3 4">
    <name type="scientific">Mannheimia bovis</name>
    <dbReference type="NCBI Taxonomy" id="2770636"/>
    <lineage>
        <taxon>Bacteria</taxon>
        <taxon>Pseudomonadati</taxon>
        <taxon>Pseudomonadota</taxon>
        <taxon>Gammaproteobacteria</taxon>
        <taxon>Pasteurellales</taxon>
        <taxon>Pasteurellaceae</taxon>
        <taxon>Mannheimia</taxon>
    </lineage>
</organism>
<dbReference type="SMART" id="SM01061">
    <property type="entry name" value="CAT_RBD"/>
    <property type="match status" value="1"/>
</dbReference>
<dbReference type="InterPro" id="IPR011608">
    <property type="entry name" value="PRD"/>
</dbReference>
<evidence type="ECO:0000259" key="2">
    <source>
        <dbReference type="PROSITE" id="PS51372"/>
    </source>
</evidence>
<sequence>MLKITKIFNNNAIQAENEFQAEMVILGKGVAFSKKVGDLVNEDLIEKTFSLNKSLFATRLTEILNEIPQEYFQLVNHIVNVAHQQLGTTLSNSIFVSLPDHIFHAVERAKQQRAIPNDLLFEIQRLYKQEFAIGLYALEQIEKCFNVKMTEDEAGFIALHIFNARTDGSTMTDTYRATQVIKDILNIVGYHFNLKLNEQSYDYARFLTHLQHFAQRFFVNSTPTSGDDFLYQQTKIAYPKAYQCVEKINKYLTTHYQKSLNEDEQLYLMIHIQRVISHQITSR</sequence>
<dbReference type="NCBIfam" id="NF046042">
    <property type="entry name" value="LicT"/>
    <property type="match status" value="1"/>
</dbReference>
<dbReference type="Pfam" id="PF00874">
    <property type="entry name" value="PRD"/>
    <property type="match status" value="2"/>
</dbReference>
<gene>
    <name evidence="3" type="ORF">ICJ55_02895</name>
</gene>
<feature type="domain" description="PRD" evidence="2">
    <location>
        <begin position="66"/>
        <end position="171"/>
    </location>
</feature>
<dbReference type="InterPro" id="IPR050661">
    <property type="entry name" value="BglG_antiterminators"/>
</dbReference>
<evidence type="ECO:0000313" key="4">
    <source>
        <dbReference type="Proteomes" id="UP000576260"/>
    </source>
</evidence>
<keyword evidence="1" id="KW-0677">Repeat</keyword>
<dbReference type="KEGG" id="mbos:ICJ55_02895"/>
<dbReference type="GO" id="GO:0006355">
    <property type="term" value="P:regulation of DNA-templated transcription"/>
    <property type="evidence" value="ECO:0007669"/>
    <property type="project" value="InterPro"/>
</dbReference>
<protein>
    <submittedName>
        <fullName evidence="3">PRD domain-containing protein</fullName>
    </submittedName>
</protein>
<dbReference type="EMBL" id="CP061280">
    <property type="protein sequence ID" value="QNS15714.1"/>
    <property type="molecule type" value="Genomic_DNA"/>
</dbReference>
<keyword evidence="4" id="KW-1185">Reference proteome</keyword>
<dbReference type="PANTHER" id="PTHR30185">
    <property type="entry name" value="CRYPTIC BETA-GLUCOSIDE BGL OPERON ANTITERMINATOR"/>
    <property type="match status" value="1"/>
</dbReference>
<reference evidence="3 4" key="1">
    <citation type="submission" date="2020-09" db="EMBL/GenBank/DDBJ databases">
        <title>Mannheimia bovis sp.nov., isolated from a cow.</title>
        <authorList>
            <person name="Li F."/>
        </authorList>
    </citation>
    <scope>NUCLEOTIDE SEQUENCE [LARGE SCALE GENOMIC DNA]</scope>
    <source>
        <strain evidence="3 4">ZY190616</strain>
    </source>
</reference>
<dbReference type="SUPFAM" id="SSF63520">
    <property type="entry name" value="PTS-regulatory domain, PRD"/>
    <property type="match status" value="2"/>
</dbReference>
<evidence type="ECO:0000313" key="3">
    <source>
        <dbReference type="EMBL" id="QNS15714.1"/>
    </source>
</evidence>
<accession>A0A7H1C409</accession>
<evidence type="ECO:0000256" key="1">
    <source>
        <dbReference type="ARBA" id="ARBA00022737"/>
    </source>
</evidence>
<proteinExistence type="predicted"/>
<dbReference type="InterPro" id="IPR036650">
    <property type="entry name" value="CAT_RNA-bd_dom_sf"/>
</dbReference>
<feature type="domain" description="PRD" evidence="2">
    <location>
        <begin position="172"/>
        <end position="282"/>
    </location>
</feature>
<dbReference type="Gene3D" id="1.10.1790.10">
    <property type="entry name" value="PRD domain"/>
    <property type="match status" value="2"/>
</dbReference>
<name>A0A7H1C409_9PAST</name>
<dbReference type="PROSITE" id="PS51372">
    <property type="entry name" value="PRD_2"/>
    <property type="match status" value="2"/>
</dbReference>
<dbReference type="SUPFAM" id="SSF50151">
    <property type="entry name" value="SacY-like RNA-binding domain"/>
    <property type="match status" value="1"/>
</dbReference>
<dbReference type="AlphaFoldDB" id="A0A7H1C409"/>
<dbReference type="InterPro" id="IPR036634">
    <property type="entry name" value="PRD_sf"/>
</dbReference>
<dbReference type="PANTHER" id="PTHR30185:SF15">
    <property type="entry name" value="CRYPTIC BETA-GLUCOSIDE BGL OPERON ANTITERMINATOR"/>
    <property type="match status" value="1"/>
</dbReference>
<dbReference type="Pfam" id="PF03123">
    <property type="entry name" value="CAT_RBD"/>
    <property type="match status" value="1"/>
</dbReference>
<dbReference type="Proteomes" id="UP000576260">
    <property type="component" value="Chromosome"/>
</dbReference>